<dbReference type="InterPro" id="IPR002110">
    <property type="entry name" value="Ankyrin_rpt"/>
</dbReference>
<dbReference type="Proteomes" id="UP001219525">
    <property type="component" value="Unassembled WGS sequence"/>
</dbReference>
<dbReference type="AlphaFoldDB" id="A0AAD6USD6"/>
<evidence type="ECO:0000256" key="2">
    <source>
        <dbReference type="PROSITE-ProRule" id="PRU00023"/>
    </source>
</evidence>
<dbReference type="InterPro" id="IPR056884">
    <property type="entry name" value="NPHP3-like_N"/>
</dbReference>
<dbReference type="EMBL" id="JARJCW010000105">
    <property type="protein sequence ID" value="KAJ7193742.1"/>
    <property type="molecule type" value="Genomic_DNA"/>
</dbReference>
<dbReference type="InterPro" id="IPR054471">
    <property type="entry name" value="GPIID_WHD"/>
</dbReference>
<evidence type="ECO:0000259" key="4">
    <source>
        <dbReference type="Pfam" id="PF24883"/>
    </source>
</evidence>
<dbReference type="Pfam" id="PF22939">
    <property type="entry name" value="WHD_GPIID"/>
    <property type="match status" value="1"/>
</dbReference>
<gene>
    <name evidence="5" type="ORF">GGX14DRAFT_378669</name>
</gene>
<feature type="repeat" description="ANK" evidence="2">
    <location>
        <begin position="667"/>
        <end position="699"/>
    </location>
</feature>
<dbReference type="Pfam" id="PF00023">
    <property type="entry name" value="Ank"/>
    <property type="match status" value="1"/>
</dbReference>
<dbReference type="SUPFAM" id="SSF48403">
    <property type="entry name" value="Ankyrin repeat"/>
    <property type="match status" value="1"/>
</dbReference>
<dbReference type="InterPro" id="IPR036770">
    <property type="entry name" value="Ankyrin_rpt-contain_sf"/>
</dbReference>
<evidence type="ECO:0000313" key="5">
    <source>
        <dbReference type="EMBL" id="KAJ7193742.1"/>
    </source>
</evidence>
<dbReference type="PROSITE" id="PS50297">
    <property type="entry name" value="ANK_REP_REGION"/>
    <property type="match status" value="3"/>
</dbReference>
<evidence type="ECO:0000256" key="1">
    <source>
        <dbReference type="ARBA" id="ARBA00022737"/>
    </source>
</evidence>
<protein>
    <submittedName>
        <fullName evidence="5">Ankyrin repeat-containing domain protein</fullName>
    </submittedName>
</protein>
<keyword evidence="2" id="KW-0040">ANK repeat</keyword>
<dbReference type="PROSITE" id="PS50088">
    <property type="entry name" value="ANK_REPEAT"/>
    <property type="match status" value="3"/>
</dbReference>
<dbReference type="PANTHER" id="PTHR10039">
    <property type="entry name" value="AMELOGENIN"/>
    <property type="match status" value="1"/>
</dbReference>
<dbReference type="Gene3D" id="1.25.40.20">
    <property type="entry name" value="Ankyrin repeat-containing domain"/>
    <property type="match status" value="2"/>
</dbReference>
<dbReference type="InterPro" id="IPR027417">
    <property type="entry name" value="P-loop_NTPase"/>
</dbReference>
<feature type="domain" description="GPI inositol-deacylase winged helix" evidence="3">
    <location>
        <begin position="319"/>
        <end position="407"/>
    </location>
</feature>
<proteinExistence type="predicted"/>
<keyword evidence="6" id="KW-1185">Reference proteome</keyword>
<feature type="repeat" description="ANK" evidence="2">
    <location>
        <begin position="601"/>
        <end position="633"/>
    </location>
</feature>
<feature type="repeat" description="ANK" evidence="2">
    <location>
        <begin position="634"/>
        <end position="666"/>
    </location>
</feature>
<organism evidence="5 6">
    <name type="scientific">Mycena pura</name>
    <dbReference type="NCBI Taxonomy" id="153505"/>
    <lineage>
        <taxon>Eukaryota</taxon>
        <taxon>Fungi</taxon>
        <taxon>Dikarya</taxon>
        <taxon>Basidiomycota</taxon>
        <taxon>Agaricomycotina</taxon>
        <taxon>Agaricomycetes</taxon>
        <taxon>Agaricomycetidae</taxon>
        <taxon>Agaricales</taxon>
        <taxon>Marasmiineae</taxon>
        <taxon>Mycenaceae</taxon>
        <taxon>Mycena</taxon>
    </lineage>
</organism>
<keyword evidence="1" id="KW-0677">Repeat</keyword>
<dbReference type="PANTHER" id="PTHR10039:SF15">
    <property type="entry name" value="NACHT DOMAIN-CONTAINING PROTEIN"/>
    <property type="match status" value="1"/>
</dbReference>
<dbReference type="PRINTS" id="PR01415">
    <property type="entry name" value="ANKYRIN"/>
</dbReference>
<dbReference type="Pfam" id="PF12796">
    <property type="entry name" value="Ank_2"/>
    <property type="match status" value="2"/>
</dbReference>
<evidence type="ECO:0000259" key="3">
    <source>
        <dbReference type="Pfam" id="PF22939"/>
    </source>
</evidence>
<dbReference type="Pfam" id="PF24883">
    <property type="entry name" value="NPHP3_N"/>
    <property type="match status" value="1"/>
</dbReference>
<name>A0AAD6USD6_9AGAR</name>
<dbReference type="SMART" id="SM00248">
    <property type="entry name" value="ANK"/>
    <property type="match status" value="5"/>
</dbReference>
<comment type="caution">
    <text evidence="5">The sequence shown here is derived from an EMBL/GenBank/DDBJ whole genome shotgun (WGS) entry which is preliminary data.</text>
</comment>
<feature type="domain" description="Nephrocystin 3-like N-terminal" evidence="4">
    <location>
        <begin position="55"/>
        <end position="203"/>
    </location>
</feature>
<sequence length="724" mass="80427">MFSSSRPWVGELNNKPFPILAELDTDAKRQKILAWLSELNFSQRQADIFTQWQPGTSDWLLESSQFKEWESGAKKILWCVGIPGAGKTVIASRVVNYLINSTQNRNIGVACIYLNHKETKSQTVKNLLGALLKQLAFGKPISPELQKFYELHHERQTEPNSDELFEVLKFAVGKYLKAYLVIDGLDEYPENERNALLRYLAKSGALVLMTSRHHINLGFFFPDLGIQEISATEADIRRYLEARIAESPRLSRLIENHPGLYAEIESVILNNIDGMFLRAKLHINAITSNFTAAAVKEVLKHLPKDLWQTYDEAMTRITSQSHDERQLAHLVLTWVANVKRPLSIRELQEALAIEPNTTAHNSNNVLDIEFILSVCAGLITVDESTVDGKPSEVRLIHYTTQEYLDSIQLQDFPKAHTEIVSRCLTYMSYEEFSTLPDQSGQIAELVIQHPLLLYVQYCLEHAIGQPELDLEDYLILFLEQASRWKHFWFSCSQANLATPWERGGSSLSPLSISAAANLRAVVTSLLKQNISETDKAVALYETSLRGHLNMAQLLVQHDVDINMTTSTRYGTALQAACVDGHADVATLLIQHGAEVCIVAGRYGTPLHAACANGHLELVHLLVKHGADIDAVAGRFGTSLQAACVSGHPAIVKFLTQKGADVNIMAGRYGTALHAACAHGHEEPAKLLIQKGAEVNAIGGNFGTTLQAAGFRGYEVLVKLLLQNL</sequence>
<evidence type="ECO:0000313" key="6">
    <source>
        <dbReference type="Proteomes" id="UP001219525"/>
    </source>
</evidence>
<accession>A0AAD6USD6</accession>
<reference evidence="5" key="1">
    <citation type="submission" date="2023-03" db="EMBL/GenBank/DDBJ databases">
        <title>Massive genome expansion in bonnet fungi (Mycena s.s.) driven by repeated elements and novel gene families across ecological guilds.</title>
        <authorList>
            <consortium name="Lawrence Berkeley National Laboratory"/>
            <person name="Harder C.B."/>
            <person name="Miyauchi S."/>
            <person name="Viragh M."/>
            <person name="Kuo A."/>
            <person name="Thoen E."/>
            <person name="Andreopoulos B."/>
            <person name="Lu D."/>
            <person name="Skrede I."/>
            <person name="Drula E."/>
            <person name="Henrissat B."/>
            <person name="Morin E."/>
            <person name="Kohler A."/>
            <person name="Barry K."/>
            <person name="LaButti K."/>
            <person name="Morin E."/>
            <person name="Salamov A."/>
            <person name="Lipzen A."/>
            <person name="Mereny Z."/>
            <person name="Hegedus B."/>
            <person name="Baldrian P."/>
            <person name="Stursova M."/>
            <person name="Weitz H."/>
            <person name="Taylor A."/>
            <person name="Grigoriev I.V."/>
            <person name="Nagy L.G."/>
            <person name="Martin F."/>
            <person name="Kauserud H."/>
        </authorList>
    </citation>
    <scope>NUCLEOTIDE SEQUENCE</scope>
    <source>
        <strain evidence="5">9144</strain>
    </source>
</reference>
<dbReference type="SUPFAM" id="SSF52540">
    <property type="entry name" value="P-loop containing nucleoside triphosphate hydrolases"/>
    <property type="match status" value="1"/>
</dbReference>
<dbReference type="Gene3D" id="3.40.50.300">
    <property type="entry name" value="P-loop containing nucleotide triphosphate hydrolases"/>
    <property type="match status" value="1"/>
</dbReference>